<gene>
    <name evidence="12 15" type="primary">Mrpl43</name>
</gene>
<dbReference type="Gene3D" id="3.40.30.10">
    <property type="entry name" value="Glutaredoxin"/>
    <property type="match status" value="1"/>
</dbReference>
<comment type="subcellular location">
    <subcellularLocation>
        <location evidence="1">Mitochondrion</location>
    </subcellularLocation>
</comment>
<keyword evidence="5" id="KW-0496">Mitochondrion</keyword>
<evidence type="ECO:0000313" key="15">
    <source>
        <dbReference type="RefSeq" id="XP_027263009.1"/>
    </source>
</evidence>
<comment type="similarity">
    <text evidence="2">Belongs to the mitochondrion-specific ribosomal protein mL43 family.</text>
</comment>
<evidence type="ECO:0000256" key="1">
    <source>
        <dbReference type="ARBA" id="ARBA00004173"/>
    </source>
</evidence>
<proteinExistence type="inferred from homology"/>
<dbReference type="PANTHER" id="PTHR21396">
    <property type="entry name" value="39S RIBOSOMAL PROTEIN L43"/>
    <property type="match status" value="1"/>
</dbReference>
<evidence type="ECO:0000256" key="4">
    <source>
        <dbReference type="ARBA" id="ARBA00022980"/>
    </source>
</evidence>
<evidence type="ECO:0000256" key="7">
    <source>
        <dbReference type="ARBA" id="ARBA00035188"/>
    </source>
</evidence>
<reference evidence="12" key="4">
    <citation type="submission" date="2025-05" db="UniProtKB">
        <authorList>
            <consortium name="Ensembl"/>
        </authorList>
    </citation>
    <scope>IDENTIFICATION</scope>
</reference>
<dbReference type="GO" id="GO:0032543">
    <property type="term" value="P:mitochondrial translation"/>
    <property type="evidence" value="ECO:0007669"/>
    <property type="project" value="InterPro"/>
</dbReference>
<keyword evidence="4 15" id="KW-0689">Ribosomal protein</keyword>
<dbReference type="InterPro" id="IPR007741">
    <property type="entry name" value="Ribosomal_mL43/mS25/NADH_DH"/>
</dbReference>
<dbReference type="AlphaFoldDB" id="A0A3L7HY73"/>
<dbReference type="GO" id="GO:0005743">
    <property type="term" value="C:mitochondrial inner membrane"/>
    <property type="evidence" value="ECO:0007669"/>
    <property type="project" value="UniProtKB-ARBA"/>
</dbReference>
<dbReference type="Pfam" id="PF05047">
    <property type="entry name" value="L51_S25_CI-B8"/>
    <property type="match status" value="1"/>
</dbReference>
<reference evidence="14" key="1">
    <citation type="journal article" date="2018" name="Biotechnol. Bioeng.">
        <title>A reference genome of the Chinese hamster based on a hybrid assembly strategy.</title>
        <authorList>
            <person name="Rupp O."/>
            <person name="MacDonald M.L."/>
            <person name="Li S."/>
            <person name="Dhiman H."/>
            <person name="Polson S."/>
            <person name="Griep S."/>
            <person name="Heffner K."/>
            <person name="Hernandez I."/>
            <person name="Brinkrolf K."/>
            <person name="Jadhav V."/>
            <person name="Samoudi M."/>
            <person name="Hao H."/>
            <person name="Kingham B."/>
            <person name="Goesmann A."/>
            <person name="Betenbaugh M.J."/>
            <person name="Lewis N.E."/>
            <person name="Borth N."/>
            <person name="Lee K.H."/>
        </authorList>
    </citation>
    <scope>NUCLEOTIDE SEQUENCE [LARGE SCALE GENOMIC DNA]</scope>
    <source>
        <strain evidence="14">17A/GY</strain>
    </source>
</reference>
<evidence type="ECO:0000256" key="5">
    <source>
        <dbReference type="ARBA" id="ARBA00023128"/>
    </source>
</evidence>
<reference evidence="14" key="2">
    <citation type="journal article" date="2020" name="Biotechnol. Bioeng.">
        <title>Chromosome-scale scaffolds for the Chinese hamster reference genome assembly to facilitate the study of the CHO epigenome.</title>
        <authorList>
            <person name="Hilliard W."/>
            <person name="MacDonald M."/>
            <person name="Lee K.H."/>
        </authorList>
    </citation>
    <scope>NUCLEOTIDE SEQUENCE [LARGE SCALE GENOMIC DNA]</scope>
    <source>
        <strain evidence="14">17A/GY</strain>
    </source>
</reference>
<dbReference type="InterPro" id="IPR039927">
    <property type="entry name" value="Ribosomal_mL43"/>
</dbReference>
<dbReference type="PANTHER" id="PTHR21396:SF2">
    <property type="entry name" value="LARGE RIBOSOMAL SUBUNIT PROTEIN ML43"/>
    <property type="match status" value="1"/>
</dbReference>
<evidence type="ECO:0000256" key="6">
    <source>
        <dbReference type="ARBA" id="ARBA00023274"/>
    </source>
</evidence>
<dbReference type="Ensembl" id="ENSCGRT00001004172.1">
    <property type="protein sequence ID" value="ENSCGRP00001002988.1"/>
    <property type="gene ID" value="ENSCGRG00001003475.1"/>
</dbReference>
<evidence type="ECO:0000313" key="13">
    <source>
        <dbReference type="Proteomes" id="UP000694386"/>
    </source>
</evidence>
<dbReference type="CTD" id="84545"/>
<evidence type="ECO:0000313" key="12">
    <source>
        <dbReference type="Ensembl" id="ENSCGRP00001002988.1"/>
    </source>
</evidence>
<protein>
    <recommendedName>
        <fullName evidence="7">Large ribosomal subunit protein mL43</fullName>
    </recommendedName>
    <alternativeName>
        <fullName evidence="8">39S ribosomal protein L43, mitochondrial</fullName>
    </alternativeName>
    <alternativeName>
        <fullName evidence="9">Mitochondrial ribosomal protein bMRP36a</fullName>
    </alternativeName>
</protein>
<keyword evidence="3" id="KW-0809">Transit peptide</keyword>
<reference evidence="15" key="3">
    <citation type="submission" date="2025-04" db="UniProtKB">
        <authorList>
            <consortium name="RefSeq"/>
        </authorList>
    </citation>
    <scope>IDENTIFICATION</scope>
    <source>
        <strain evidence="15">17A/GY</strain>
        <tissue evidence="15">Liver</tissue>
    </source>
</reference>
<evidence type="ECO:0000256" key="3">
    <source>
        <dbReference type="ARBA" id="ARBA00022946"/>
    </source>
</evidence>
<dbReference type="Proteomes" id="UP001108280">
    <property type="component" value="Chromosome 3"/>
</dbReference>
<name>A0A3L7HY73_CRIGR</name>
<dbReference type="GeneID" id="100757187"/>
<evidence type="ECO:0000256" key="9">
    <source>
        <dbReference type="ARBA" id="ARBA00078511"/>
    </source>
</evidence>
<evidence type="ECO:0000256" key="8">
    <source>
        <dbReference type="ARBA" id="ARBA00077366"/>
    </source>
</evidence>
<dbReference type="FunFam" id="3.40.30.10:FF:000078">
    <property type="entry name" value="39S ribosomal protein L43, mitochondrial"/>
    <property type="match status" value="1"/>
</dbReference>
<dbReference type="OrthoDB" id="88at2759"/>
<dbReference type="RefSeq" id="XP_027263009.1">
    <property type="nucleotide sequence ID" value="XM_027407208.2"/>
</dbReference>
<dbReference type="GO" id="GO:0005762">
    <property type="term" value="C:mitochondrial large ribosomal subunit"/>
    <property type="evidence" value="ECO:0007669"/>
    <property type="project" value="Ensembl"/>
</dbReference>
<feature type="domain" description="Ribosomal protein/NADH dehydrogenase" evidence="11">
    <location>
        <begin position="35"/>
        <end position="108"/>
    </location>
</feature>
<keyword evidence="14" id="KW-1185">Reference proteome</keyword>
<evidence type="ECO:0000256" key="10">
    <source>
        <dbReference type="SAM" id="MobiDB-lite"/>
    </source>
</evidence>
<feature type="region of interest" description="Disordered" evidence="10">
    <location>
        <begin position="121"/>
        <end position="159"/>
    </location>
</feature>
<accession>A0A3L7HY73</accession>
<organism evidence="12 13">
    <name type="scientific">Cricetulus griseus</name>
    <name type="common">Chinese hamster</name>
    <name type="synonym">Cricetulus barabensis griseus</name>
    <dbReference type="NCBI Taxonomy" id="10029"/>
    <lineage>
        <taxon>Eukaryota</taxon>
        <taxon>Metazoa</taxon>
        <taxon>Chordata</taxon>
        <taxon>Craniata</taxon>
        <taxon>Vertebrata</taxon>
        <taxon>Euteleostomi</taxon>
        <taxon>Mammalia</taxon>
        <taxon>Eutheria</taxon>
        <taxon>Euarchontoglires</taxon>
        <taxon>Glires</taxon>
        <taxon>Rodentia</taxon>
        <taxon>Myomorpha</taxon>
        <taxon>Muroidea</taxon>
        <taxon>Cricetidae</taxon>
        <taxon>Cricetinae</taxon>
        <taxon>Cricetulus</taxon>
    </lineage>
</organism>
<dbReference type="InterPro" id="IPR036249">
    <property type="entry name" value="Thioredoxin-like_sf"/>
</dbReference>
<evidence type="ECO:0000313" key="14">
    <source>
        <dbReference type="Proteomes" id="UP001108280"/>
    </source>
</evidence>
<dbReference type="GeneTree" id="ENSGT00390000015375"/>
<keyword evidence="6" id="KW-0687">Ribonucleoprotein</keyword>
<dbReference type="SUPFAM" id="SSF52833">
    <property type="entry name" value="Thioredoxin-like"/>
    <property type="match status" value="1"/>
</dbReference>
<evidence type="ECO:0000259" key="11">
    <source>
        <dbReference type="SMART" id="SM00916"/>
    </source>
</evidence>
<dbReference type="GO" id="GO:0003735">
    <property type="term" value="F:structural constituent of ribosome"/>
    <property type="evidence" value="ECO:0007669"/>
    <property type="project" value="InterPro"/>
</dbReference>
<dbReference type="Proteomes" id="UP000694386">
    <property type="component" value="Unplaced"/>
</dbReference>
<dbReference type="SMART" id="SM00916">
    <property type="entry name" value="L51_S25_CI-B8"/>
    <property type="match status" value="1"/>
</dbReference>
<evidence type="ECO:0000256" key="2">
    <source>
        <dbReference type="ARBA" id="ARBA00006073"/>
    </source>
</evidence>
<sequence length="159" mass="17764">MTARGTPSRFLTSVLHNGLGRYVQQLQRLSLSLSRDAPSSRGAREFVEREVTDFARRNPGVVVYVNPRPCAVPRVVAEYLNGTVREENVNSKSVAEIASLVQKLADQSGLDVIRIRKPFHTDSPSIQGQWHPFTNRPAARRGLRPREREDPAPALVQAQ</sequence>
<dbReference type="KEGG" id="cge:100757187"/>